<dbReference type="GO" id="GO:0003677">
    <property type="term" value="F:DNA binding"/>
    <property type="evidence" value="ECO:0007669"/>
    <property type="project" value="UniProtKB-KW"/>
</dbReference>
<evidence type="ECO:0000256" key="3">
    <source>
        <dbReference type="ARBA" id="ARBA00022771"/>
    </source>
</evidence>
<gene>
    <name evidence="10" type="ORF">OSB04_017012</name>
</gene>
<feature type="region of interest" description="Disordered" evidence="8">
    <location>
        <begin position="187"/>
        <end position="262"/>
    </location>
</feature>
<feature type="compositionally biased region" description="Basic and acidic residues" evidence="8">
    <location>
        <begin position="293"/>
        <end position="313"/>
    </location>
</feature>
<dbReference type="InterPro" id="IPR001207">
    <property type="entry name" value="Transposase_mutator"/>
</dbReference>
<dbReference type="EMBL" id="JARYMX010000004">
    <property type="protein sequence ID" value="KAJ9552967.1"/>
    <property type="molecule type" value="Genomic_DNA"/>
</dbReference>
<dbReference type="Pfam" id="PF26130">
    <property type="entry name" value="PB1-like"/>
    <property type="match status" value="1"/>
</dbReference>
<dbReference type="AlphaFoldDB" id="A0AA38W929"/>
<dbReference type="GO" id="GO:0004803">
    <property type="term" value="F:transposase activity"/>
    <property type="evidence" value="ECO:0007669"/>
    <property type="project" value="InterPro"/>
</dbReference>
<evidence type="ECO:0000256" key="7">
    <source>
        <dbReference type="PROSITE-ProRule" id="PRU00325"/>
    </source>
</evidence>
<evidence type="ECO:0000256" key="5">
    <source>
        <dbReference type="ARBA" id="ARBA00023125"/>
    </source>
</evidence>
<feature type="compositionally biased region" description="Basic residues" evidence="8">
    <location>
        <begin position="972"/>
        <end position="986"/>
    </location>
</feature>
<evidence type="ECO:0000256" key="2">
    <source>
        <dbReference type="ARBA" id="ARBA00022723"/>
    </source>
</evidence>
<dbReference type="GO" id="GO:0006313">
    <property type="term" value="P:DNA transposition"/>
    <property type="evidence" value="ECO:0007669"/>
    <property type="project" value="InterPro"/>
</dbReference>
<sequence length="1084" mass="123048">MSPTSWRIRGRFESFDPDEAYENLPDFITLVINHGGFFTKCPGRKYVKGKTTFVDLVDCDQFSVLEINDMIQELGYTSKHPMWYHFKIPNSDLDRGLQDLGTDQDIINLLKYTSKYKVIEVFIEHWMTNVTPSFTSPGGSHVVIEELPSQVPPEQNYEKPPKIVKASVKASCKKQLLLEYKSIEVTEGETEGGVQHGERVDSVQGDQGGETEGGVQGDQGGETEGGVQGDQGGETEGGVQGDQGGETEGGVQGDQGYIPTQVFDDIPDVDTYQQQQFDPFGDFDPFWADKLDERQERGEENERDEPATTRMEEMTSDEIENEGDDSDSDYSMDVGDEGDADMSNFNSVVDWNVEWLGQTEDAFEEHIMDESGNPIDISDFASGSDSDVERPRRKKLESLAKQHKGDTNFYIGQQFGTKKEVKNAIRLHSIETRRDLLIIRNDKIRMRAVCKGMVPTCNQKSVEASKGKAKSKGKKKAVEVSKDEGICPWVLHISTSKDDRTWVVKTYVDKHTCLQCRKVRQCTSSFLAEQIEETIIPNPHIPLVALKEQLERKLELGVSRHKLFRAKTKAMNRVMGSYSAQYSLLRDYTHELQRTNPGTTVKLELEHPPNITDTTRQFKRIYVCLGPLKKGFKACKRDLLGLDGAFMKGPFPGQLLTAVGLDPNHGTYPLAYAIVEAECTDSWSWFLECLGDDLELERNSNFTFISDRQKGVIPAVARVFPCAEHRYCIRHIYENMKKRWRGKEYKDLLYKCAGCTTIPEFNRCMAELRQVNKDAYAWLKEIPPQSWAKSHFSGRAHTDVTLNNMCEVFNSQLVDARDKPIIMALEYVRVYLMKRIVNVKKLIEKSEGILTPTAKDELELVKTAAAKYRVLWSGGPKYQVTGPWGDQCGVDLTKMECACRVWELTGIPCKHLVAVIWHMAANGLNVDIPERWVHPCYTMETWKSVYAFTIDPINSRDRWVTTDSPLTITPPKHHIQVGRPKKKRRKTTDEGSQPIVSGSKLLRRGTTVTCGKCMKKGHNSRTCKGKHKLVKIKLTVFGQQKNLRPGLALVHEILTIARHPQWHSTIVDRWRNLKKTMLFKKEKI</sequence>
<dbReference type="InterPro" id="IPR006564">
    <property type="entry name" value="Znf_PMZ"/>
</dbReference>
<keyword evidence="4" id="KW-0862">Zinc</keyword>
<keyword evidence="5" id="KW-0238">DNA-binding</keyword>
<reference evidence="10" key="1">
    <citation type="submission" date="2023-03" db="EMBL/GenBank/DDBJ databases">
        <title>Chromosome-scale reference genome and RAD-based genetic map of yellow starthistle (Centaurea solstitialis) reveal putative structural variation and QTLs associated with invader traits.</title>
        <authorList>
            <person name="Reatini B."/>
            <person name="Cang F.A."/>
            <person name="Jiang Q."/>
            <person name="Mckibben M.T.W."/>
            <person name="Barker M.S."/>
            <person name="Rieseberg L.H."/>
            <person name="Dlugosch K.M."/>
        </authorList>
    </citation>
    <scope>NUCLEOTIDE SEQUENCE</scope>
    <source>
        <strain evidence="10">CAN-66</strain>
        <tissue evidence="10">Leaf</tissue>
    </source>
</reference>
<proteinExistence type="predicted"/>
<dbReference type="InterPro" id="IPR007527">
    <property type="entry name" value="Znf_SWIM"/>
</dbReference>
<dbReference type="SMART" id="SM00575">
    <property type="entry name" value="ZnF_PMZ"/>
    <property type="match status" value="1"/>
</dbReference>
<evidence type="ECO:0000313" key="11">
    <source>
        <dbReference type="Proteomes" id="UP001172457"/>
    </source>
</evidence>
<dbReference type="PROSITE" id="PS50966">
    <property type="entry name" value="ZF_SWIM"/>
    <property type="match status" value="1"/>
</dbReference>
<feature type="compositionally biased region" description="Gly residues" evidence="8">
    <location>
        <begin position="206"/>
        <end position="253"/>
    </location>
</feature>
<keyword evidence="11" id="KW-1185">Reference proteome</keyword>
<accession>A0AA38W929</accession>
<feature type="domain" description="SWIM-type" evidence="9">
    <location>
        <begin position="878"/>
        <end position="920"/>
    </location>
</feature>
<feature type="region of interest" description="Disordered" evidence="8">
    <location>
        <begin position="371"/>
        <end position="390"/>
    </location>
</feature>
<dbReference type="PANTHER" id="PTHR31973:SF190">
    <property type="entry name" value="MULE TRANSPOSASE DOMAIN-CONTAINING PROTEIN"/>
    <property type="match status" value="1"/>
</dbReference>
<dbReference type="Proteomes" id="UP001172457">
    <property type="component" value="Chromosome 4"/>
</dbReference>
<evidence type="ECO:0000256" key="6">
    <source>
        <dbReference type="ARBA" id="ARBA00023172"/>
    </source>
</evidence>
<keyword evidence="2" id="KW-0479">Metal-binding</keyword>
<keyword evidence="3 7" id="KW-0863">Zinc-finger</keyword>
<organism evidence="10 11">
    <name type="scientific">Centaurea solstitialis</name>
    <name type="common">yellow star-thistle</name>
    <dbReference type="NCBI Taxonomy" id="347529"/>
    <lineage>
        <taxon>Eukaryota</taxon>
        <taxon>Viridiplantae</taxon>
        <taxon>Streptophyta</taxon>
        <taxon>Embryophyta</taxon>
        <taxon>Tracheophyta</taxon>
        <taxon>Spermatophyta</taxon>
        <taxon>Magnoliopsida</taxon>
        <taxon>eudicotyledons</taxon>
        <taxon>Gunneridae</taxon>
        <taxon>Pentapetalae</taxon>
        <taxon>asterids</taxon>
        <taxon>campanulids</taxon>
        <taxon>Asterales</taxon>
        <taxon>Asteraceae</taxon>
        <taxon>Carduoideae</taxon>
        <taxon>Cardueae</taxon>
        <taxon>Centaureinae</taxon>
        <taxon>Centaurea</taxon>
    </lineage>
</organism>
<protein>
    <recommendedName>
        <fullName evidence="9">SWIM-type domain-containing protein</fullName>
    </recommendedName>
</protein>
<feature type="region of interest" description="Disordered" evidence="8">
    <location>
        <begin position="972"/>
        <end position="996"/>
    </location>
</feature>
<evidence type="ECO:0000256" key="4">
    <source>
        <dbReference type="ARBA" id="ARBA00022833"/>
    </source>
</evidence>
<dbReference type="InterPro" id="IPR058594">
    <property type="entry name" value="PB1-like_dom_pln"/>
</dbReference>
<feature type="compositionally biased region" description="Acidic residues" evidence="8">
    <location>
        <begin position="314"/>
        <end position="337"/>
    </location>
</feature>
<evidence type="ECO:0000259" key="9">
    <source>
        <dbReference type="PROSITE" id="PS50966"/>
    </source>
</evidence>
<dbReference type="Pfam" id="PF10551">
    <property type="entry name" value="MULE"/>
    <property type="match status" value="1"/>
</dbReference>
<evidence type="ECO:0000313" key="10">
    <source>
        <dbReference type="EMBL" id="KAJ9552967.1"/>
    </source>
</evidence>
<dbReference type="GO" id="GO:0008270">
    <property type="term" value="F:zinc ion binding"/>
    <property type="evidence" value="ECO:0007669"/>
    <property type="project" value="UniProtKB-KW"/>
</dbReference>
<keyword evidence="1" id="KW-0815">Transposition</keyword>
<name>A0AA38W929_9ASTR</name>
<feature type="region of interest" description="Disordered" evidence="8">
    <location>
        <begin position="293"/>
        <end position="337"/>
    </location>
</feature>
<dbReference type="PROSITE" id="PS01007">
    <property type="entry name" value="TRANSPOSASE_MUTATOR"/>
    <property type="match status" value="1"/>
</dbReference>
<comment type="caution">
    <text evidence="10">The sequence shown here is derived from an EMBL/GenBank/DDBJ whole genome shotgun (WGS) entry which is preliminary data.</text>
</comment>
<dbReference type="InterPro" id="IPR018289">
    <property type="entry name" value="MULE_transposase_dom"/>
</dbReference>
<keyword evidence="6" id="KW-0233">DNA recombination</keyword>
<dbReference type="PANTHER" id="PTHR31973">
    <property type="entry name" value="POLYPROTEIN, PUTATIVE-RELATED"/>
    <property type="match status" value="1"/>
</dbReference>
<evidence type="ECO:0000256" key="1">
    <source>
        <dbReference type="ARBA" id="ARBA00022578"/>
    </source>
</evidence>
<evidence type="ECO:0000256" key="8">
    <source>
        <dbReference type="SAM" id="MobiDB-lite"/>
    </source>
</evidence>
<dbReference type="Pfam" id="PF04434">
    <property type="entry name" value="SWIM"/>
    <property type="match status" value="1"/>
</dbReference>